<evidence type="ECO:0000313" key="1">
    <source>
        <dbReference type="EMBL" id="THU93559.1"/>
    </source>
</evidence>
<reference evidence="1 2" key="1">
    <citation type="journal article" date="2019" name="Nat. Ecol. Evol.">
        <title>Megaphylogeny resolves global patterns of mushroom evolution.</title>
        <authorList>
            <person name="Varga T."/>
            <person name="Krizsan K."/>
            <person name="Foldi C."/>
            <person name="Dima B."/>
            <person name="Sanchez-Garcia M."/>
            <person name="Sanchez-Ramirez S."/>
            <person name="Szollosi G.J."/>
            <person name="Szarkandi J.G."/>
            <person name="Papp V."/>
            <person name="Albert L."/>
            <person name="Andreopoulos W."/>
            <person name="Angelini C."/>
            <person name="Antonin V."/>
            <person name="Barry K.W."/>
            <person name="Bougher N.L."/>
            <person name="Buchanan P."/>
            <person name="Buyck B."/>
            <person name="Bense V."/>
            <person name="Catcheside P."/>
            <person name="Chovatia M."/>
            <person name="Cooper J."/>
            <person name="Damon W."/>
            <person name="Desjardin D."/>
            <person name="Finy P."/>
            <person name="Geml J."/>
            <person name="Haridas S."/>
            <person name="Hughes K."/>
            <person name="Justo A."/>
            <person name="Karasinski D."/>
            <person name="Kautmanova I."/>
            <person name="Kiss B."/>
            <person name="Kocsube S."/>
            <person name="Kotiranta H."/>
            <person name="LaButti K.M."/>
            <person name="Lechner B.E."/>
            <person name="Liimatainen K."/>
            <person name="Lipzen A."/>
            <person name="Lukacs Z."/>
            <person name="Mihaltcheva S."/>
            <person name="Morgado L.N."/>
            <person name="Niskanen T."/>
            <person name="Noordeloos M.E."/>
            <person name="Ohm R.A."/>
            <person name="Ortiz-Santana B."/>
            <person name="Ovrebo C."/>
            <person name="Racz N."/>
            <person name="Riley R."/>
            <person name="Savchenko A."/>
            <person name="Shiryaev A."/>
            <person name="Soop K."/>
            <person name="Spirin V."/>
            <person name="Szebenyi C."/>
            <person name="Tomsovsky M."/>
            <person name="Tulloss R.E."/>
            <person name="Uehling J."/>
            <person name="Grigoriev I.V."/>
            <person name="Vagvolgyi C."/>
            <person name="Papp T."/>
            <person name="Martin F.M."/>
            <person name="Miettinen O."/>
            <person name="Hibbett D.S."/>
            <person name="Nagy L.G."/>
        </authorList>
    </citation>
    <scope>NUCLEOTIDE SEQUENCE [LARGE SCALE GENOMIC DNA]</scope>
    <source>
        <strain evidence="1 2">CBS 962.96</strain>
    </source>
</reference>
<protein>
    <submittedName>
        <fullName evidence="1">Uncharacterized protein</fullName>
    </submittedName>
</protein>
<dbReference type="AlphaFoldDB" id="A0A4S8LVB3"/>
<sequence>MTTTISEELLSLHRGCNPKQLTKISNVLQVEKDIEAFHSAILESPDITSNTAHILRESVVFPGNDYIGDDPAIESTHASAIHYSSAHHFVRRFWYGIIPVDGKVKFQTAENPGRDICLLFIECRSADISMAYLTGEISVPVLKNASALVSMGAGRLPGNGMTMKAVPFLQLNSYIRDREEDSEVLEGSERDPDFRGLQPAFMRVKNAIGKVLSTNQGLMNLLSHSQTEGCAKDVGKFLSDLAYRAIALLGVSGAVSTDALVWTAFLWRDVRRTLDAGSMILAQLAQETLALYEPALHGAVRLRTRVSLALRRFPHVTTLLLVQPARDRQARGLLLNLKLTLLTPRKILPLRLQLILLPPLHGRSSLLLPPHLLRTSSKARLTVHQTLPPIKSLPTPSVPHKTSKAQTSKTLNLVLSQTLPLTPHLPTQTYRLTFYPFLLSLRPFHAHLR</sequence>
<dbReference type="Proteomes" id="UP000297245">
    <property type="component" value="Unassembled WGS sequence"/>
</dbReference>
<name>A0A4S8LVB3_DENBC</name>
<accession>A0A4S8LVB3</accession>
<proteinExistence type="predicted"/>
<gene>
    <name evidence="1" type="ORF">K435DRAFT_861401</name>
</gene>
<evidence type="ECO:0000313" key="2">
    <source>
        <dbReference type="Proteomes" id="UP000297245"/>
    </source>
</evidence>
<keyword evidence="2" id="KW-1185">Reference proteome</keyword>
<dbReference type="EMBL" id="ML179246">
    <property type="protein sequence ID" value="THU93559.1"/>
    <property type="molecule type" value="Genomic_DNA"/>
</dbReference>
<organism evidence="1 2">
    <name type="scientific">Dendrothele bispora (strain CBS 962.96)</name>
    <dbReference type="NCBI Taxonomy" id="1314807"/>
    <lineage>
        <taxon>Eukaryota</taxon>
        <taxon>Fungi</taxon>
        <taxon>Dikarya</taxon>
        <taxon>Basidiomycota</taxon>
        <taxon>Agaricomycotina</taxon>
        <taxon>Agaricomycetes</taxon>
        <taxon>Agaricomycetidae</taxon>
        <taxon>Agaricales</taxon>
        <taxon>Agaricales incertae sedis</taxon>
        <taxon>Dendrothele</taxon>
    </lineage>
</organism>